<reference evidence="1 2" key="1">
    <citation type="submission" date="2021-03" db="EMBL/GenBank/DDBJ databases">
        <title>Sequencing the genomes of 1000 actinobacteria strains.</title>
        <authorList>
            <person name="Klenk H.-P."/>
        </authorList>
    </citation>
    <scope>NUCLEOTIDE SEQUENCE [LARGE SCALE GENOMIC DNA]</scope>
    <source>
        <strain evidence="1 2">DSM 45510</strain>
    </source>
</reference>
<gene>
    <name evidence="1" type="ORF">JOM49_005858</name>
</gene>
<dbReference type="Proteomes" id="UP000741013">
    <property type="component" value="Unassembled WGS sequence"/>
</dbReference>
<name>A0ABS4PY26_9PSEU</name>
<dbReference type="EMBL" id="JAGGMS010000001">
    <property type="protein sequence ID" value="MBP2184332.1"/>
    <property type="molecule type" value="Genomic_DNA"/>
</dbReference>
<proteinExistence type="predicted"/>
<protein>
    <submittedName>
        <fullName evidence="1">Uncharacterized protein</fullName>
    </submittedName>
</protein>
<evidence type="ECO:0000313" key="2">
    <source>
        <dbReference type="Proteomes" id="UP000741013"/>
    </source>
</evidence>
<comment type="caution">
    <text evidence="1">The sequence shown here is derived from an EMBL/GenBank/DDBJ whole genome shotgun (WGS) entry which is preliminary data.</text>
</comment>
<organism evidence="1 2">
    <name type="scientific">Amycolatopsis magusensis</name>
    <dbReference type="NCBI Taxonomy" id="882444"/>
    <lineage>
        <taxon>Bacteria</taxon>
        <taxon>Bacillati</taxon>
        <taxon>Actinomycetota</taxon>
        <taxon>Actinomycetes</taxon>
        <taxon>Pseudonocardiales</taxon>
        <taxon>Pseudonocardiaceae</taxon>
        <taxon>Amycolatopsis</taxon>
    </lineage>
</organism>
<evidence type="ECO:0000313" key="1">
    <source>
        <dbReference type="EMBL" id="MBP2184332.1"/>
    </source>
</evidence>
<keyword evidence="2" id="KW-1185">Reference proteome</keyword>
<sequence>MKSGPQGEPDDPRVEELATDIAGHLLANPEMLAIATSLRGETDAVARYGLISDHQAQIAPTLSRLMALVEAGLRSADIDILRQPRAKATGSSRSRV</sequence>
<accession>A0ABS4PY26</accession>
<dbReference type="RefSeq" id="WP_209667360.1">
    <property type="nucleotide sequence ID" value="NZ_JAGGMS010000001.1"/>
</dbReference>